<feature type="chain" id="PRO_5002430696" description="Secreted protein" evidence="1">
    <location>
        <begin position="35"/>
        <end position="66"/>
    </location>
</feature>
<protein>
    <recommendedName>
        <fullName evidence="3">Secreted protein</fullName>
    </recommendedName>
</protein>
<dbReference type="EMBL" id="GBXM01103752">
    <property type="protein sequence ID" value="JAH04825.1"/>
    <property type="molecule type" value="Transcribed_RNA"/>
</dbReference>
<evidence type="ECO:0008006" key="3">
    <source>
        <dbReference type="Google" id="ProtNLM"/>
    </source>
</evidence>
<reference evidence="2" key="2">
    <citation type="journal article" date="2015" name="Fish Shellfish Immunol.">
        <title>Early steps in the European eel (Anguilla anguilla)-Vibrio vulnificus interaction in the gills: Role of the RtxA13 toxin.</title>
        <authorList>
            <person name="Callol A."/>
            <person name="Pajuelo D."/>
            <person name="Ebbesson L."/>
            <person name="Teles M."/>
            <person name="MacKenzie S."/>
            <person name="Amaro C."/>
        </authorList>
    </citation>
    <scope>NUCLEOTIDE SEQUENCE</scope>
</reference>
<reference evidence="2" key="1">
    <citation type="submission" date="2014-11" db="EMBL/GenBank/DDBJ databases">
        <authorList>
            <person name="Amaro Gonzalez C."/>
        </authorList>
    </citation>
    <scope>NUCLEOTIDE SEQUENCE</scope>
</reference>
<evidence type="ECO:0000256" key="1">
    <source>
        <dbReference type="SAM" id="SignalP"/>
    </source>
</evidence>
<keyword evidence="1" id="KW-0732">Signal</keyword>
<proteinExistence type="predicted"/>
<feature type="signal peptide" evidence="1">
    <location>
        <begin position="1"/>
        <end position="34"/>
    </location>
</feature>
<sequence length="66" mass="7249">MFNSWGGGSLLQQGCSCSWVLLLTVSSTQLATYAAHPAEVTRVISVIKGHKNSLHLRSLAFKEYVR</sequence>
<accession>A0A0E9PL78</accession>
<organism evidence="2">
    <name type="scientific">Anguilla anguilla</name>
    <name type="common">European freshwater eel</name>
    <name type="synonym">Muraena anguilla</name>
    <dbReference type="NCBI Taxonomy" id="7936"/>
    <lineage>
        <taxon>Eukaryota</taxon>
        <taxon>Metazoa</taxon>
        <taxon>Chordata</taxon>
        <taxon>Craniata</taxon>
        <taxon>Vertebrata</taxon>
        <taxon>Euteleostomi</taxon>
        <taxon>Actinopterygii</taxon>
        <taxon>Neopterygii</taxon>
        <taxon>Teleostei</taxon>
        <taxon>Anguilliformes</taxon>
        <taxon>Anguillidae</taxon>
        <taxon>Anguilla</taxon>
    </lineage>
</organism>
<evidence type="ECO:0000313" key="2">
    <source>
        <dbReference type="EMBL" id="JAH04825.1"/>
    </source>
</evidence>
<dbReference type="AlphaFoldDB" id="A0A0E9PL78"/>
<name>A0A0E9PL78_ANGAN</name>